<proteinExistence type="predicted"/>
<protein>
    <submittedName>
        <fullName evidence="1">Uncharacterized protein</fullName>
    </submittedName>
</protein>
<reference evidence="1 2" key="1">
    <citation type="submission" date="2021-04" db="EMBL/GenBank/DDBJ databases">
        <authorList>
            <person name="Shkoporov A.N."/>
            <person name="Stockdale S.R."/>
            <person name="Guerin E."/>
            <person name="Ross R.P."/>
            <person name="Hill C."/>
        </authorList>
    </citation>
    <scope>NUCLEOTIDE SEQUENCE [LARGE SCALE GENOMIC DNA]</scope>
    <source>
        <strain evidence="2">cr77_1</strain>
    </source>
</reference>
<keyword evidence="2" id="KW-1185">Reference proteome</keyword>
<accession>A0AAE7RZ20</accession>
<dbReference type="RefSeq" id="YP_010359385.1">
    <property type="nucleotide sequence ID" value="NC_062772.1"/>
</dbReference>
<sequence length="98" mass="11952">MLFTLEIYYFMLERIEIKKLVKQAVSRDPPLNWYLYHMCIYGRFISKLTDYVSSFCLRTARSYETLINNIISGYDPVNFVLDDHKYERRSVFEGIYYY</sequence>
<organism evidence="1 2">
    <name type="scientific">uncultured phage cr77_1</name>
    <dbReference type="NCBI Taxonomy" id="2986410"/>
    <lineage>
        <taxon>Viruses</taxon>
        <taxon>Duplodnaviria</taxon>
        <taxon>Heunggongvirae</taxon>
        <taxon>Uroviricota</taxon>
        <taxon>Caudoviricetes</taxon>
        <taxon>Crassvirales</taxon>
        <taxon>Suoliviridae</taxon>
        <taxon>Boorivirinae</taxon>
        <taxon>Canhaevirus</taxon>
        <taxon>Canhaevirus faecalis</taxon>
    </lineage>
</organism>
<dbReference type="EMBL" id="MZ130482">
    <property type="protein sequence ID" value="QWM89813.1"/>
    <property type="molecule type" value="Genomic_DNA"/>
</dbReference>
<evidence type="ECO:0000313" key="2">
    <source>
        <dbReference type="Proteomes" id="UP000827562"/>
    </source>
</evidence>
<dbReference type="Proteomes" id="UP000827562">
    <property type="component" value="Segment"/>
</dbReference>
<gene>
    <name evidence="1" type="primary">gp_16583</name>
</gene>
<dbReference type="KEGG" id="vg:75692130"/>
<name>A0AAE7RZ20_9CAUD</name>
<evidence type="ECO:0000313" key="1">
    <source>
        <dbReference type="EMBL" id="QWM89813.1"/>
    </source>
</evidence>
<dbReference type="GeneID" id="75692130"/>